<comment type="function">
    <text evidence="1 6">Removes the N-terminal methionine from nascent proteins. The N-terminal methionine is often cleaved when the second residue in the primary sequence is small and uncharged (Met-Ala-, Cys, Gly, Pro, Ser, Thr, or Val). Requires deformylation of the N(alpha)-formylated initiator methionine before it can be hydrolyzed.</text>
</comment>
<gene>
    <name evidence="9" type="primary">map_5</name>
    <name evidence="6" type="synonym">map</name>
    <name evidence="9" type="ORF">SK3146_04546</name>
</gene>
<reference evidence="9" key="1">
    <citation type="submission" date="2018-02" db="EMBL/GenBank/DDBJ databases">
        <authorList>
            <person name="Kim S.-K."/>
            <person name="Jung H.-I."/>
            <person name="Lee S.-W."/>
        </authorList>
    </citation>
    <scope>NUCLEOTIDE SEQUENCE</scope>
    <source>
        <strain evidence="9">SK3146</strain>
    </source>
</reference>
<keyword evidence="10" id="KW-1185">Reference proteome</keyword>
<keyword evidence="3 6" id="KW-0645">Protease</keyword>
<dbReference type="CDD" id="cd01086">
    <property type="entry name" value="MetAP1"/>
    <property type="match status" value="1"/>
</dbReference>
<organism evidence="9 10">
    <name type="scientific">Paenibacillus konkukensis</name>
    <dbReference type="NCBI Taxonomy" id="2020716"/>
    <lineage>
        <taxon>Bacteria</taxon>
        <taxon>Bacillati</taxon>
        <taxon>Bacillota</taxon>
        <taxon>Bacilli</taxon>
        <taxon>Bacillales</taxon>
        <taxon>Paenibacillaceae</taxon>
        <taxon>Paenibacillus</taxon>
    </lineage>
</organism>
<dbReference type="InterPro" id="IPR036005">
    <property type="entry name" value="Creatinase/aminopeptidase-like"/>
</dbReference>
<comment type="cofactor">
    <cofactor evidence="6">
        <name>Co(2+)</name>
        <dbReference type="ChEBI" id="CHEBI:48828"/>
    </cofactor>
    <cofactor evidence="6">
        <name>Zn(2+)</name>
        <dbReference type="ChEBI" id="CHEBI:29105"/>
    </cofactor>
    <cofactor evidence="6">
        <name>Mn(2+)</name>
        <dbReference type="ChEBI" id="CHEBI:29035"/>
    </cofactor>
    <cofactor evidence="6">
        <name>Fe(2+)</name>
        <dbReference type="ChEBI" id="CHEBI:29033"/>
    </cofactor>
    <text evidence="6">Binds 2 divalent metal cations per subunit. Has a high-affinity and a low affinity metal-binding site. The true nature of the physiological cofactor is under debate. The enzyme is active with cobalt, zinc, manganese or divalent iron ions. Most likely, methionine aminopeptidases function as mononuclear Fe(2+)-metalloproteases under physiological conditions, and the catalytically relevant metal-binding site has been assigned to the histidine-containing high-affinity site.</text>
</comment>
<keyword evidence="2 6" id="KW-0031">Aminopeptidase</keyword>
<evidence type="ECO:0000256" key="6">
    <source>
        <dbReference type="HAMAP-Rule" id="MF_01974"/>
    </source>
</evidence>
<evidence type="ECO:0000256" key="3">
    <source>
        <dbReference type="ARBA" id="ARBA00022670"/>
    </source>
</evidence>
<comment type="similarity">
    <text evidence="6">Belongs to the peptidase M24A family. Methionine aminopeptidase type 1 subfamily.</text>
</comment>
<sequence length="259" mass="28272">MDYSKYGSDENMIVIKTKAEIELMHEAGKVLAACHREIARMIRPGITGLEIDKFVEKFLAEHGATPEQKGYNGYPFATCASLNDVICHGFPSDKPFQDGDIVTIDMVVNLNGWLADSAWSYRVGTVSPEADKLLRVTEESLYRGIEQAVEGNRLGDISHAIQAFAEAEGLSVVRDFVGHGIGQKMHEEPQVPHYGPAGKGPRLKEGMVITIEPMLNIGGYKAKVDADGWTARTVDGSLSAQYEHTIAITAEGPVILTKQ</sequence>
<feature type="binding site" evidence="6">
    <location>
        <position position="243"/>
    </location>
    <ligand>
        <name>a divalent metal cation</name>
        <dbReference type="ChEBI" id="CHEBI:60240"/>
        <label>2</label>
        <note>catalytic</note>
    </ligand>
</feature>
<evidence type="ECO:0000256" key="5">
    <source>
        <dbReference type="ARBA" id="ARBA00022801"/>
    </source>
</evidence>
<dbReference type="GO" id="GO:0004239">
    <property type="term" value="F:initiator methionyl aminopeptidase activity"/>
    <property type="evidence" value="ECO:0007669"/>
    <property type="project" value="UniProtKB-EC"/>
</dbReference>
<feature type="binding site" evidence="6">
    <location>
        <position position="88"/>
    </location>
    <ligand>
        <name>substrate</name>
    </ligand>
</feature>
<feature type="binding site" evidence="6">
    <location>
        <position position="212"/>
    </location>
    <ligand>
        <name>a divalent metal cation</name>
        <dbReference type="ChEBI" id="CHEBI:60240"/>
        <label>2</label>
        <note>catalytic</note>
    </ligand>
</feature>
<feature type="binding site" evidence="6">
    <location>
        <position position="243"/>
    </location>
    <ligand>
        <name>a divalent metal cation</name>
        <dbReference type="ChEBI" id="CHEBI:60240"/>
        <label>1</label>
    </ligand>
</feature>
<dbReference type="HAMAP" id="MF_01974">
    <property type="entry name" value="MetAP_1"/>
    <property type="match status" value="1"/>
</dbReference>
<dbReference type="EC" id="3.4.11.18" evidence="6 7"/>
<dbReference type="EMBL" id="CP027059">
    <property type="protein sequence ID" value="UQZ85257.1"/>
    <property type="molecule type" value="Genomic_DNA"/>
</dbReference>
<dbReference type="NCBIfam" id="TIGR00500">
    <property type="entry name" value="met_pdase_I"/>
    <property type="match status" value="1"/>
</dbReference>
<dbReference type="Gene3D" id="3.90.230.10">
    <property type="entry name" value="Creatinase/methionine aminopeptidase superfamily"/>
    <property type="match status" value="1"/>
</dbReference>
<dbReference type="InterPro" id="IPR000994">
    <property type="entry name" value="Pept_M24"/>
</dbReference>
<dbReference type="PANTHER" id="PTHR43330">
    <property type="entry name" value="METHIONINE AMINOPEPTIDASE"/>
    <property type="match status" value="1"/>
</dbReference>
<evidence type="ECO:0000259" key="8">
    <source>
        <dbReference type="Pfam" id="PF00557"/>
    </source>
</evidence>
<dbReference type="SUPFAM" id="SSF55920">
    <property type="entry name" value="Creatinase/aminopeptidase"/>
    <property type="match status" value="1"/>
</dbReference>
<feature type="binding site" evidence="6">
    <location>
        <position position="105"/>
    </location>
    <ligand>
        <name>a divalent metal cation</name>
        <dbReference type="ChEBI" id="CHEBI:60240"/>
        <label>1</label>
    </ligand>
</feature>
<dbReference type="Proteomes" id="UP001057134">
    <property type="component" value="Chromosome"/>
</dbReference>
<protein>
    <recommendedName>
        <fullName evidence="6 7">Methionine aminopeptidase</fullName>
        <shortName evidence="6">MAP</shortName>
        <shortName evidence="6">MetAP</shortName>
        <ecNumber evidence="6 7">3.4.11.18</ecNumber>
    </recommendedName>
    <alternativeName>
        <fullName evidence="6">Peptidase M</fullName>
    </alternativeName>
</protein>
<keyword evidence="4 6" id="KW-0479">Metal-binding</keyword>
<evidence type="ECO:0000313" key="9">
    <source>
        <dbReference type="EMBL" id="UQZ85257.1"/>
    </source>
</evidence>
<name>A0ABY4RS36_9BACL</name>
<keyword evidence="5 6" id="KW-0378">Hydrolase</keyword>
<feature type="binding site" evidence="6">
    <location>
        <position position="116"/>
    </location>
    <ligand>
        <name>a divalent metal cation</name>
        <dbReference type="ChEBI" id="CHEBI:60240"/>
        <label>2</label>
        <note>catalytic</note>
    </ligand>
</feature>
<dbReference type="Pfam" id="PF00557">
    <property type="entry name" value="Peptidase_M24"/>
    <property type="match status" value="1"/>
</dbReference>
<dbReference type="InterPro" id="IPR002467">
    <property type="entry name" value="Pept_M24A_MAP1"/>
</dbReference>
<comment type="catalytic activity">
    <reaction evidence="6 7">
        <text>Release of N-terminal amino acids, preferentially methionine, from peptides and arylamides.</text>
        <dbReference type="EC" id="3.4.11.18"/>
    </reaction>
</comment>
<accession>A0ABY4RS36</accession>
<feature type="binding site" evidence="6">
    <location>
        <position position="179"/>
    </location>
    <ligand>
        <name>a divalent metal cation</name>
        <dbReference type="ChEBI" id="CHEBI:60240"/>
        <label>2</label>
        <note>catalytic</note>
    </ligand>
</feature>
<dbReference type="PRINTS" id="PR00599">
    <property type="entry name" value="MAPEPTIDASE"/>
</dbReference>
<comment type="subunit">
    <text evidence="6">Monomer.</text>
</comment>
<evidence type="ECO:0000313" key="10">
    <source>
        <dbReference type="Proteomes" id="UP001057134"/>
    </source>
</evidence>
<dbReference type="InterPro" id="IPR001714">
    <property type="entry name" value="Pept_M24_MAP"/>
</dbReference>
<dbReference type="PROSITE" id="PS00680">
    <property type="entry name" value="MAP_1"/>
    <property type="match status" value="1"/>
</dbReference>
<evidence type="ECO:0000256" key="4">
    <source>
        <dbReference type="ARBA" id="ARBA00022723"/>
    </source>
</evidence>
<evidence type="ECO:0000256" key="7">
    <source>
        <dbReference type="RuleBase" id="RU003653"/>
    </source>
</evidence>
<proteinExistence type="inferred from homology"/>
<dbReference type="PANTHER" id="PTHR43330:SF17">
    <property type="entry name" value="METHIONINE AMINOPEPTIDASE"/>
    <property type="match status" value="1"/>
</dbReference>
<feature type="domain" description="Peptidase M24" evidence="8">
    <location>
        <begin position="22"/>
        <end position="250"/>
    </location>
</feature>
<evidence type="ECO:0000256" key="2">
    <source>
        <dbReference type="ARBA" id="ARBA00022438"/>
    </source>
</evidence>
<feature type="binding site" evidence="6">
    <location>
        <position position="186"/>
    </location>
    <ligand>
        <name>substrate</name>
    </ligand>
</feature>
<feature type="binding site" evidence="6">
    <location>
        <position position="116"/>
    </location>
    <ligand>
        <name>a divalent metal cation</name>
        <dbReference type="ChEBI" id="CHEBI:60240"/>
        <label>1</label>
    </ligand>
</feature>
<evidence type="ECO:0000256" key="1">
    <source>
        <dbReference type="ARBA" id="ARBA00002521"/>
    </source>
</evidence>
<reference evidence="9" key="2">
    <citation type="journal article" date="2021" name="J Anim Sci Technol">
        <title>Complete genome sequence of Paenibacillus konkukensis sp. nov. SK3146 as a potential probiotic strain.</title>
        <authorList>
            <person name="Jung H.I."/>
            <person name="Park S."/>
            <person name="Niu K.M."/>
            <person name="Lee S.W."/>
            <person name="Kothari D."/>
            <person name="Yi K.J."/>
            <person name="Kim S.K."/>
        </authorList>
    </citation>
    <scope>NUCLEOTIDE SEQUENCE</scope>
    <source>
        <strain evidence="9">SK3146</strain>
    </source>
</reference>